<protein>
    <submittedName>
        <fullName evidence="2">Uncharacterized protein</fullName>
    </submittedName>
</protein>
<evidence type="ECO:0000256" key="1">
    <source>
        <dbReference type="SAM" id="MobiDB-lite"/>
    </source>
</evidence>
<comment type="caution">
    <text evidence="2">The sequence shown here is derived from an EMBL/GenBank/DDBJ whole genome shotgun (WGS) entry which is preliminary data.</text>
</comment>
<dbReference type="EMBL" id="JASCZI010001079">
    <property type="protein sequence ID" value="MED6114220.1"/>
    <property type="molecule type" value="Genomic_DNA"/>
</dbReference>
<feature type="region of interest" description="Disordered" evidence="1">
    <location>
        <begin position="125"/>
        <end position="160"/>
    </location>
</feature>
<keyword evidence="3" id="KW-1185">Reference proteome</keyword>
<name>A0ABU6QQG0_9FABA</name>
<gene>
    <name evidence="2" type="ORF">PIB30_078322</name>
</gene>
<reference evidence="2 3" key="1">
    <citation type="journal article" date="2023" name="Plants (Basel)">
        <title>Bridging the Gap: Combining Genomics and Transcriptomics Approaches to Understand Stylosanthes scabra, an Orphan Legume from the Brazilian Caatinga.</title>
        <authorList>
            <person name="Ferreira-Neto J.R.C."/>
            <person name="da Silva M.D."/>
            <person name="Binneck E."/>
            <person name="de Melo N.F."/>
            <person name="da Silva R.H."/>
            <person name="de Melo A.L.T.M."/>
            <person name="Pandolfi V."/>
            <person name="Bustamante F.O."/>
            <person name="Brasileiro-Vidal A.C."/>
            <person name="Benko-Iseppon A.M."/>
        </authorList>
    </citation>
    <scope>NUCLEOTIDE SEQUENCE [LARGE SCALE GENOMIC DNA]</scope>
    <source>
        <tissue evidence="2">Leaves</tissue>
    </source>
</reference>
<organism evidence="2 3">
    <name type="scientific">Stylosanthes scabra</name>
    <dbReference type="NCBI Taxonomy" id="79078"/>
    <lineage>
        <taxon>Eukaryota</taxon>
        <taxon>Viridiplantae</taxon>
        <taxon>Streptophyta</taxon>
        <taxon>Embryophyta</taxon>
        <taxon>Tracheophyta</taxon>
        <taxon>Spermatophyta</taxon>
        <taxon>Magnoliopsida</taxon>
        <taxon>eudicotyledons</taxon>
        <taxon>Gunneridae</taxon>
        <taxon>Pentapetalae</taxon>
        <taxon>rosids</taxon>
        <taxon>fabids</taxon>
        <taxon>Fabales</taxon>
        <taxon>Fabaceae</taxon>
        <taxon>Papilionoideae</taxon>
        <taxon>50 kb inversion clade</taxon>
        <taxon>dalbergioids sensu lato</taxon>
        <taxon>Dalbergieae</taxon>
        <taxon>Pterocarpus clade</taxon>
        <taxon>Stylosanthes</taxon>
    </lineage>
</organism>
<feature type="compositionally biased region" description="Low complexity" evidence="1">
    <location>
        <begin position="125"/>
        <end position="143"/>
    </location>
</feature>
<sequence length="191" mass="21257">MEEEEHKVYGGEILDATEMEGGIVMSTPDDDPAVKKLDEMKRRLKEIEEEVNVVFYVSVKLDLKEEHKKIRVGILTLKNTHFTILTSTERLSEHCQGPVSEYGSVVVTNQTAAQNNIQNSNIENIRQDSGNNNNGNQTVNSGGNNHGPRHRITQPPFNSAVNAGWPPYGLPHNYSPPFLNSNFGNNSNPAF</sequence>
<evidence type="ECO:0000313" key="2">
    <source>
        <dbReference type="EMBL" id="MED6114220.1"/>
    </source>
</evidence>
<dbReference type="Proteomes" id="UP001341840">
    <property type="component" value="Unassembled WGS sequence"/>
</dbReference>
<accession>A0ABU6QQG0</accession>
<proteinExistence type="predicted"/>
<evidence type="ECO:0000313" key="3">
    <source>
        <dbReference type="Proteomes" id="UP001341840"/>
    </source>
</evidence>